<dbReference type="EnsemblMetazoa" id="Aqu2.1.17748_001">
    <property type="protein sequence ID" value="Aqu2.1.17748_001"/>
    <property type="gene ID" value="Aqu2.1.17748"/>
</dbReference>
<evidence type="ECO:0000313" key="2">
    <source>
        <dbReference type="EnsemblMetazoa" id="Aqu2.1.17748_001"/>
    </source>
</evidence>
<name>A0A1X7TRY0_AMPQE</name>
<proteinExistence type="predicted"/>
<dbReference type="AlphaFoldDB" id="A0A1X7TRY0"/>
<protein>
    <submittedName>
        <fullName evidence="2">Uncharacterized protein</fullName>
    </submittedName>
</protein>
<reference evidence="2" key="1">
    <citation type="submission" date="2017-05" db="UniProtKB">
        <authorList>
            <consortium name="EnsemblMetazoa"/>
        </authorList>
    </citation>
    <scope>IDENTIFICATION</scope>
</reference>
<dbReference type="InParanoid" id="A0A1X7TRY0"/>
<feature type="region of interest" description="Disordered" evidence="1">
    <location>
        <begin position="1"/>
        <end position="30"/>
    </location>
</feature>
<evidence type="ECO:0000256" key="1">
    <source>
        <dbReference type="SAM" id="MobiDB-lite"/>
    </source>
</evidence>
<dbReference type="OrthoDB" id="5979290at2759"/>
<accession>A0A1X7TRY0</accession>
<sequence>MASKRGMPSPSGKTPVRPSKRQNAIRERDTTIARRPLFNPPNSWIDKEDEALTSFILISNVADDKWPSVKSAKFWEGASTFIQNVWYNSNNPSQMDDHHTSSSPTSSTSAVSINIETVDRLAQLLNDLCLMDPEQHLLSLSESFATYCTRVDISLPSDFLVLAVKGMLNLKSSNRSNIVYALAKGLGSQRSSGNDSLLPVKSVLTGLIEYSVNFFTSDNLSKVSCPEDYRLWLQTMYCHFGNKWLNLHGGPMWKFVATEQGGPSSSDSHLLTSEARVNIPALSARSIQRDIQKSSFTSDARIQESILNDAYKALPDTEWWIKSDGCDVIAGLTESMRLEWSGDVDLGDGNLQKQYSNYMERVSLVKHINRHISEVEQRMLTAGDLLCIKESIVNDLTYIDKALKEANKELLDKVSSGRNVGDKELFSLSWTVDGLGRLISLGRQIYAEVVYLLEFLQNDTANVIKDNTASKLVKLQESLLQFIREVTRHQRKKATHILVTMISPSERLCKPYALPVSCVPYRSLTAKEARTFISKIIFEMNKRNMKVAGFVSNGEYNSFRSMGYTRPLSVLKVRSIARNKYSKMSIAKMEAMLEPIVELNGNVSAKLASDCISKDVLKMIYSWKLAGADTNDIIDRLRVQCVPSGYIPKPWNSNRPVETYSDKLRSILAQSEYSHQICQYTMKGVPFSTYMYVPEVHPITDSEYHEREDNAHVLKRIATATRSGGPAQLQLERFVKALDDPTSGLTYPALTGQRKQSVQDAERLFSEGVAKYMERNDYTSEAKFVRTVLNWRRASDERGLTELERCRDNYDFSTLEVNREWMRRKRSDGVPAEHPRASTTDDVECFFSTLRDTIGNHFTCKSVMTEWKKVCIEYSKRIDKDLPFYYYTATHDRFFEGERPTFDKYEMSKQNPRQQRLRTIEQPGLFAAGRTTMIKIGEKSIRRQFHQVPVELPPPPETAIADLIAIEHSY</sequence>
<organism evidence="2">
    <name type="scientific">Amphimedon queenslandica</name>
    <name type="common">Sponge</name>
    <dbReference type="NCBI Taxonomy" id="400682"/>
    <lineage>
        <taxon>Eukaryota</taxon>
        <taxon>Metazoa</taxon>
        <taxon>Porifera</taxon>
        <taxon>Demospongiae</taxon>
        <taxon>Heteroscleromorpha</taxon>
        <taxon>Haplosclerida</taxon>
        <taxon>Niphatidae</taxon>
        <taxon>Amphimedon</taxon>
    </lineage>
</organism>